<evidence type="ECO:0000313" key="1">
    <source>
        <dbReference type="EMBL" id="HIZ23141.1"/>
    </source>
</evidence>
<sequence>MGKKDVISKAYLASAERIADFLTRELFQGRYTVLPSDILEMDSAGAGIYKEDPAMIAVHVSAKDLVRGVRFGLHILLLSVEEQSAIHYAMPLKVMKGDAALYDGQWRTLHF</sequence>
<accession>A0A9D2DU60</accession>
<dbReference type="EMBL" id="DXBU01000137">
    <property type="protein sequence ID" value="HIZ23141.1"/>
    <property type="molecule type" value="Genomic_DNA"/>
</dbReference>
<evidence type="ECO:0000313" key="2">
    <source>
        <dbReference type="Proteomes" id="UP000824041"/>
    </source>
</evidence>
<protein>
    <submittedName>
        <fullName evidence="1">Uncharacterized protein</fullName>
    </submittedName>
</protein>
<dbReference type="Proteomes" id="UP000824041">
    <property type="component" value="Unassembled WGS sequence"/>
</dbReference>
<dbReference type="AlphaFoldDB" id="A0A9D2DU60"/>
<name>A0A9D2DU60_9FIRM</name>
<proteinExistence type="predicted"/>
<organism evidence="1 2">
    <name type="scientific">Candidatus Blautia faecigallinarum</name>
    <dbReference type="NCBI Taxonomy" id="2838488"/>
    <lineage>
        <taxon>Bacteria</taxon>
        <taxon>Bacillati</taxon>
        <taxon>Bacillota</taxon>
        <taxon>Clostridia</taxon>
        <taxon>Lachnospirales</taxon>
        <taxon>Lachnospiraceae</taxon>
        <taxon>Blautia</taxon>
    </lineage>
</organism>
<reference evidence="1" key="1">
    <citation type="journal article" date="2021" name="PeerJ">
        <title>Extensive microbial diversity within the chicken gut microbiome revealed by metagenomics and culture.</title>
        <authorList>
            <person name="Gilroy R."/>
            <person name="Ravi A."/>
            <person name="Getino M."/>
            <person name="Pursley I."/>
            <person name="Horton D.L."/>
            <person name="Alikhan N.F."/>
            <person name="Baker D."/>
            <person name="Gharbi K."/>
            <person name="Hall N."/>
            <person name="Watson M."/>
            <person name="Adriaenssens E.M."/>
            <person name="Foster-Nyarko E."/>
            <person name="Jarju S."/>
            <person name="Secka A."/>
            <person name="Antonio M."/>
            <person name="Oren A."/>
            <person name="Chaudhuri R.R."/>
            <person name="La Ragione R."/>
            <person name="Hildebrand F."/>
            <person name="Pallen M.J."/>
        </authorList>
    </citation>
    <scope>NUCLEOTIDE SEQUENCE</scope>
    <source>
        <strain evidence="1">14324</strain>
    </source>
</reference>
<comment type="caution">
    <text evidence="1">The sequence shown here is derived from an EMBL/GenBank/DDBJ whole genome shotgun (WGS) entry which is preliminary data.</text>
</comment>
<gene>
    <name evidence="1" type="ORF">IAA21_10155</name>
</gene>
<reference evidence="1" key="2">
    <citation type="submission" date="2021-04" db="EMBL/GenBank/DDBJ databases">
        <authorList>
            <person name="Gilroy R."/>
        </authorList>
    </citation>
    <scope>NUCLEOTIDE SEQUENCE</scope>
    <source>
        <strain evidence="1">14324</strain>
    </source>
</reference>